<evidence type="ECO:0000313" key="6">
    <source>
        <dbReference type="Proteomes" id="UP001372338"/>
    </source>
</evidence>
<dbReference type="Proteomes" id="UP001372338">
    <property type="component" value="Unassembled WGS sequence"/>
</dbReference>
<dbReference type="InterPro" id="IPR029058">
    <property type="entry name" value="AB_hydrolase_fold"/>
</dbReference>
<reference evidence="5 6" key="1">
    <citation type="submission" date="2024-01" db="EMBL/GenBank/DDBJ databases">
        <title>The genomes of 5 underutilized Papilionoideae crops provide insights into root nodulation and disease resistanc.</title>
        <authorList>
            <person name="Yuan L."/>
        </authorList>
    </citation>
    <scope>NUCLEOTIDE SEQUENCE [LARGE SCALE GENOMIC DNA]</scope>
    <source>
        <strain evidence="5">ZHUSHIDOU_FW_LH</strain>
        <tissue evidence="5">Leaf</tissue>
    </source>
</reference>
<organism evidence="5 6">
    <name type="scientific">Crotalaria pallida</name>
    <name type="common">Smooth rattlebox</name>
    <name type="synonym">Crotalaria striata</name>
    <dbReference type="NCBI Taxonomy" id="3830"/>
    <lineage>
        <taxon>Eukaryota</taxon>
        <taxon>Viridiplantae</taxon>
        <taxon>Streptophyta</taxon>
        <taxon>Embryophyta</taxon>
        <taxon>Tracheophyta</taxon>
        <taxon>Spermatophyta</taxon>
        <taxon>Magnoliopsida</taxon>
        <taxon>eudicotyledons</taxon>
        <taxon>Gunneridae</taxon>
        <taxon>Pentapetalae</taxon>
        <taxon>rosids</taxon>
        <taxon>fabids</taxon>
        <taxon>Fabales</taxon>
        <taxon>Fabaceae</taxon>
        <taxon>Papilionoideae</taxon>
        <taxon>50 kb inversion clade</taxon>
        <taxon>genistoids sensu lato</taxon>
        <taxon>core genistoids</taxon>
        <taxon>Crotalarieae</taxon>
        <taxon>Crotalaria</taxon>
    </lineage>
</organism>
<feature type="chain" id="PRO_5042666229" description="Carboxypeptidase" evidence="4">
    <location>
        <begin position="28"/>
        <end position="325"/>
    </location>
</feature>
<evidence type="ECO:0000313" key="5">
    <source>
        <dbReference type="EMBL" id="KAK7290761.1"/>
    </source>
</evidence>
<dbReference type="PANTHER" id="PTHR11802">
    <property type="entry name" value="SERINE PROTEASE FAMILY S10 SERINE CARBOXYPEPTIDASE"/>
    <property type="match status" value="1"/>
</dbReference>
<sequence length="325" mass="36550">MLPLTYTKIATIILIVVLAQTLMEVSSLPEYDKISSLPGQPFVNFQQYSGYIAVDDQQQRALFYYFVEAEVDPASKPLVLWLNGGPGCSSVGVGGFIEHGPFAPGENGLLRNDYSWNREANVLYLESPAGVGFSYSSNKSFYNLVTDEITAWDNLVFLQRWFTEFPEYSNNEFFITGESYAGHYVPQLAKLIVETKTKINLKGIAIGNPLLEFNTDFNSTAEFLWSHGLISDSVFGVLNYACSFSQIRRELQINNNLGGVCERVYKLLLNEVSNYIDYYDVTLDVCLSSVGQQAYVLNQLVNDFLVFLTLALRAENKSLKVDVFH</sequence>
<dbReference type="InterPro" id="IPR001563">
    <property type="entry name" value="Peptidase_S10"/>
</dbReference>
<proteinExistence type="inferred from homology"/>
<accession>A0AAN9J313</accession>
<keyword evidence="4" id="KW-0121">Carboxypeptidase</keyword>
<dbReference type="EC" id="3.4.16.-" evidence="4"/>
<dbReference type="GO" id="GO:0005773">
    <property type="term" value="C:vacuole"/>
    <property type="evidence" value="ECO:0007669"/>
    <property type="project" value="TreeGrafter"/>
</dbReference>
<dbReference type="Gene3D" id="3.40.50.1820">
    <property type="entry name" value="alpha/beta hydrolase"/>
    <property type="match status" value="1"/>
</dbReference>
<dbReference type="GO" id="GO:0005576">
    <property type="term" value="C:extracellular region"/>
    <property type="evidence" value="ECO:0007669"/>
    <property type="project" value="UniProtKB-SubCell"/>
</dbReference>
<gene>
    <name evidence="5" type="ORF">RIF29_05424</name>
</gene>
<comment type="subcellular location">
    <subcellularLocation>
        <location evidence="1">Secreted</location>
    </subcellularLocation>
</comment>
<keyword evidence="4" id="KW-0378">Hydrolase</keyword>
<keyword evidence="4" id="KW-0732">Signal</keyword>
<name>A0AAN9J313_CROPI</name>
<dbReference type="GO" id="GO:0004185">
    <property type="term" value="F:serine-type carboxypeptidase activity"/>
    <property type="evidence" value="ECO:0007669"/>
    <property type="project" value="UniProtKB-UniRule"/>
</dbReference>
<dbReference type="PANTHER" id="PTHR11802:SF281">
    <property type="entry name" value="CARBOXYPEPTIDASE"/>
    <property type="match status" value="1"/>
</dbReference>
<comment type="similarity">
    <text evidence="2 4">Belongs to the peptidase S10 family.</text>
</comment>
<evidence type="ECO:0000256" key="1">
    <source>
        <dbReference type="ARBA" id="ARBA00004613"/>
    </source>
</evidence>
<dbReference type="GO" id="GO:0006508">
    <property type="term" value="P:proteolysis"/>
    <property type="evidence" value="ECO:0007669"/>
    <property type="project" value="UniProtKB-KW"/>
</dbReference>
<dbReference type="PRINTS" id="PR00724">
    <property type="entry name" value="CRBOXYPTASEC"/>
</dbReference>
<dbReference type="SUPFAM" id="SSF53474">
    <property type="entry name" value="alpha/beta-Hydrolases"/>
    <property type="match status" value="1"/>
</dbReference>
<evidence type="ECO:0000256" key="3">
    <source>
        <dbReference type="ARBA" id="ARBA00022525"/>
    </source>
</evidence>
<keyword evidence="3" id="KW-0964">Secreted</keyword>
<dbReference type="InterPro" id="IPR018202">
    <property type="entry name" value="Ser_caboxypep_ser_AS"/>
</dbReference>
<dbReference type="AlphaFoldDB" id="A0AAN9J313"/>
<protein>
    <recommendedName>
        <fullName evidence="4">Carboxypeptidase</fullName>
        <ecNumber evidence="4">3.4.16.-</ecNumber>
    </recommendedName>
</protein>
<evidence type="ECO:0000256" key="4">
    <source>
        <dbReference type="RuleBase" id="RU361156"/>
    </source>
</evidence>
<keyword evidence="6" id="KW-1185">Reference proteome</keyword>
<comment type="caution">
    <text evidence="5">The sequence shown here is derived from an EMBL/GenBank/DDBJ whole genome shotgun (WGS) entry which is preliminary data.</text>
</comment>
<feature type="signal peptide" evidence="4">
    <location>
        <begin position="1"/>
        <end position="27"/>
    </location>
</feature>
<dbReference type="FunFam" id="3.40.50.1820:FF:000061">
    <property type="entry name" value="Carboxypeptidase"/>
    <property type="match status" value="1"/>
</dbReference>
<dbReference type="PROSITE" id="PS00131">
    <property type="entry name" value="CARBOXYPEPT_SER_SER"/>
    <property type="match status" value="1"/>
</dbReference>
<keyword evidence="4" id="KW-0645">Protease</keyword>
<dbReference type="Pfam" id="PF00450">
    <property type="entry name" value="Peptidase_S10"/>
    <property type="match status" value="1"/>
</dbReference>
<evidence type="ECO:0000256" key="2">
    <source>
        <dbReference type="ARBA" id="ARBA00009431"/>
    </source>
</evidence>
<dbReference type="EMBL" id="JAYWIO010000001">
    <property type="protein sequence ID" value="KAK7290761.1"/>
    <property type="molecule type" value="Genomic_DNA"/>
</dbReference>